<evidence type="ECO:0000256" key="1">
    <source>
        <dbReference type="ARBA" id="ARBA00022722"/>
    </source>
</evidence>
<dbReference type="InterPro" id="IPR012337">
    <property type="entry name" value="RNaseH-like_sf"/>
</dbReference>
<dbReference type="InterPro" id="IPR047201">
    <property type="entry name" value="ERI-1_3'hExo-like"/>
</dbReference>
<evidence type="ECO:0000259" key="4">
    <source>
        <dbReference type="SMART" id="SM00479"/>
    </source>
</evidence>
<keyword evidence="2" id="KW-0378">Hydrolase</keyword>
<dbReference type="EMBL" id="FNCP01000002">
    <property type="protein sequence ID" value="SDG35335.1"/>
    <property type="molecule type" value="Genomic_DNA"/>
</dbReference>
<feature type="domain" description="Exonuclease" evidence="4">
    <location>
        <begin position="2"/>
        <end position="183"/>
    </location>
</feature>
<evidence type="ECO:0000256" key="3">
    <source>
        <dbReference type="ARBA" id="ARBA00022839"/>
    </source>
</evidence>
<proteinExistence type="predicted"/>
<dbReference type="SUPFAM" id="SSF53098">
    <property type="entry name" value="Ribonuclease H-like"/>
    <property type="match status" value="1"/>
</dbReference>
<name>A0A1G7TJ84_9FIRM</name>
<dbReference type="InterPro" id="IPR051274">
    <property type="entry name" value="3-5_Exoribonuclease"/>
</dbReference>
<sequence>MNYIVFDLEFNMFFKFNEGDYANPSLKSEIIQIGAVKLNENLEAIGEFNSIIRPVVYKRINPYVKKKTNINSHMVIKGKSFNEAIKSFCDWVDKDPVLCSWGHDDMLGLRDNCLFFGIDSLSFDKYINIQQIYMKREGLTMQPSLESAVESLKIEKTSPFHDALSDAFYTAEIFKEVFDESNSIIDWGKVQKENEEKIRELKALLAKVSIHCPECDNILPKTREMTKAKKYFAHSYCDNCKLPVRHISRITQNGNGEYRITSKDSIYKTEESADSQKL</sequence>
<dbReference type="Pfam" id="PF00929">
    <property type="entry name" value="RNase_T"/>
    <property type="match status" value="1"/>
</dbReference>
<dbReference type="GO" id="GO:0003676">
    <property type="term" value="F:nucleic acid binding"/>
    <property type="evidence" value="ECO:0007669"/>
    <property type="project" value="InterPro"/>
</dbReference>
<dbReference type="PANTHER" id="PTHR23044:SF61">
    <property type="entry name" value="3'-5' EXORIBONUCLEASE 1-RELATED"/>
    <property type="match status" value="1"/>
</dbReference>
<protein>
    <submittedName>
        <fullName evidence="5">Inhibitor of the KinA pathway to sporulation, predicted exonuclease</fullName>
    </submittedName>
</protein>
<dbReference type="SMART" id="SM00479">
    <property type="entry name" value="EXOIII"/>
    <property type="match status" value="1"/>
</dbReference>
<dbReference type="AlphaFoldDB" id="A0A1G7TJ84"/>
<dbReference type="InterPro" id="IPR013520">
    <property type="entry name" value="Ribonucl_H"/>
</dbReference>
<reference evidence="6" key="1">
    <citation type="submission" date="2016-10" db="EMBL/GenBank/DDBJ databases">
        <authorList>
            <person name="Varghese N."/>
            <person name="Submissions S."/>
        </authorList>
    </citation>
    <scope>NUCLEOTIDE SEQUENCE [LARGE SCALE GENOMIC DNA]</scope>
    <source>
        <strain evidence="6">DSM 8344</strain>
    </source>
</reference>
<keyword evidence="3 5" id="KW-0269">Exonuclease</keyword>
<evidence type="ECO:0000313" key="6">
    <source>
        <dbReference type="Proteomes" id="UP000198656"/>
    </source>
</evidence>
<keyword evidence="6" id="KW-1185">Reference proteome</keyword>
<gene>
    <name evidence="5" type="ORF">SAMN05443529_102254</name>
</gene>
<organism evidence="5 6">
    <name type="scientific">Desulfosporosinus hippei DSM 8344</name>
    <dbReference type="NCBI Taxonomy" id="1121419"/>
    <lineage>
        <taxon>Bacteria</taxon>
        <taxon>Bacillati</taxon>
        <taxon>Bacillota</taxon>
        <taxon>Clostridia</taxon>
        <taxon>Eubacteriales</taxon>
        <taxon>Desulfitobacteriaceae</taxon>
        <taxon>Desulfosporosinus</taxon>
    </lineage>
</organism>
<dbReference type="GO" id="GO:0000175">
    <property type="term" value="F:3'-5'-RNA exonuclease activity"/>
    <property type="evidence" value="ECO:0007669"/>
    <property type="project" value="InterPro"/>
</dbReference>
<dbReference type="CDD" id="cd06133">
    <property type="entry name" value="ERI-1_3'hExo_like"/>
    <property type="match status" value="1"/>
</dbReference>
<dbReference type="PANTHER" id="PTHR23044">
    <property type="entry name" value="3'-5' EXONUCLEASE ERI1-RELATED"/>
    <property type="match status" value="1"/>
</dbReference>
<dbReference type="InterPro" id="IPR036397">
    <property type="entry name" value="RNaseH_sf"/>
</dbReference>
<accession>A0A1G7TJ84</accession>
<evidence type="ECO:0000313" key="5">
    <source>
        <dbReference type="EMBL" id="SDG35335.1"/>
    </source>
</evidence>
<dbReference type="RefSeq" id="WP_092329719.1">
    <property type="nucleotide sequence ID" value="NZ_FNCP01000002.1"/>
</dbReference>
<keyword evidence="1" id="KW-0540">Nuclease</keyword>
<dbReference type="Gene3D" id="3.30.420.10">
    <property type="entry name" value="Ribonuclease H-like superfamily/Ribonuclease H"/>
    <property type="match status" value="1"/>
</dbReference>
<dbReference type="Proteomes" id="UP000198656">
    <property type="component" value="Unassembled WGS sequence"/>
</dbReference>
<evidence type="ECO:0000256" key="2">
    <source>
        <dbReference type="ARBA" id="ARBA00022801"/>
    </source>
</evidence>
<dbReference type="OrthoDB" id="159416at2"/>
<dbReference type="STRING" id="1121419.SAMN05443529_102254"/>